<dbReference type="GO" id="GO:0005829">
    <property type="term" value="C:cytosol"/>
    <property type="evidence" value="ECO:0007669"/>
    <property type="project" value="TreeGrafter"/>
</dbReference>
<protein>
    <submittedName>
        <fullName evidence="6">XRE family transcriptional regulator</fullName>
    </submittedName>
</protein>
<dbReference type="Gene3D" id="1.10.260.40">
    <property type="entry name" value="lambda repressor-like DNA-binding domains"/>
    <property type="match status" value="1"/>
</dbReference>
<evidence type="ECO:0000256" key="2">
    <source>
        <dbReference type="ARBA" id="ARBA00023125"/>
    </source>
</evidence>
<dbReference type="PROSITE" id="PS50943">
    <property type="entry name" value="HTH_CROC1"/>
    <property type="match status" value="1"/>
</dbReference>
<name>A0A437JLS3_9BURK</name>
<evidence type="ECO:0000256" key="3">
    <source>
        <dbReference type="ARBA" id="ARBA00023163"/>
    </source>
</evidence>
<reference evidence="6 7" key="1">
    <citation type="submission" date="2019-01" db="EMBL/GenBank/DDBJ databases">
        <authorList>
            <person name="Chen W.-M."/>
        </authorList>
    </citation>
    <scope>NUCLEOTIDE SEQUENCE [LARGE SCALE GENOMIC DNA]</scope>
    <source>
        <strain evidence="6 7">ICH-3</strain>
    </source>
</reference>
<dbReference type="GO" id="GO:0003677">
    <property type="term" value="F:DNA binding"/>
    <property type="evidence" value="ECO:0007669"/>
    <property type="project" value="UniProtKB-KW"/>
</dbReference>
<sequence>MQEASSVRRGRPPGSKTADPVLAGAFGAAVRAARTRRGVAQEALAHLAKIERSHAGKIERGEHMPTLAAVLKIARALGMSGAELLAEAEAFLPVDYPSPG</sequence>
<dbReference type="Pfam" id="PF13560">
    <property type="entry name" value="HTH_31"/>
    <property type="match status" value="1"/>
</dbReference>
<comment type="caution">
    <text evidence="6">The sequence shown here is derived from an EMBL/GenBank/DDBJ whole genome shotgun (WGS) entry which is preliminary data.</text>
</comment>
<dbReference type="SMART" id="SM00530">
    <property type="entry name" value="HTH_XRE"/>
    <property type="match status" value="1"/>
</dbReference>
<dbReference type="CDD" id="cd00093">
    <property type="entry name" value="HTH_XRE"/>
    <property type="match status" value="1"/>
</dbReference>
<evidence type="ECO:0000256" key="4">
    <source>
        <dbReference type="SAM" id="MobiDB-lite"/>
    </source>
</evidence>
<dbReference type="RefSeq" id="WP_128201507.1">
    <property type="nucleotide sequence ID" value="NZ_SACT01000014.1"/>
</dbReference>
<dbReference type="InterPro" id="IPR010982">
    <property type="entry name" value="Lambda_DNA-bd_dom_sf"/>
</dbReference>
<evidence type="ECO:0000256" key="1">
    <source>
        <dbReference type="ARBA" id="ARBA00023015"/>
    </source>
</evidence>
<dbReference type="Proteomes" id="UP000288178">
    <property type="component" value="Unassembled WGS sequence"/>
</dbReference>
<keyword evidence="3" id="KW-0804">Transcription</keyword>
<dbReference type="PANTHER" id="PTHR46797:SF23">
    <property type="entry name" value="HTH-TYPE TRANSCRIPTIONAL REGULATOR SUTR"/>
    <property type="match status" value="1"/>
</dbReference>
<keyword evidence="7" id="KW-1185">Reference proteome</keyword>
<feature type="region of interest" description="Disordered" evidence="4">
    <location>
        <begin position="1"/>
        <end position="20"/>
    </location>
</feature>
<feature type="domain" description="HTH cro/C1-type" evidence="5">
    <location>
        <begin position="30"/>
        <end position="84"/>
    </location>
</feature>
<gene>
    <name evidence="6" type="ORF">ENE75_23990</name>
</gene>
<accession>A0A437JLS3</accession>
<dbReference type="AlphaFoldDB" id="A0A437JLS3"/>
<dbReference type="GO" id="GO:0003700">
    <property type="term" value="F:DNA-binding transcription factor activity"/>
    <property type="evidence" value="ECO:0007669"/>
    <property type="project" value="TreeGrafter"/>
</dbReference>
<evidence type="ECO:0000313" key="7">
    <source>
        <dbReference type="Proteomes" id="UP000288178"/>
    </source>
</evidence>
<dbReference type="SUPFAM" id="SSF47413">
    <property type="entry name" value="lambda repressor-like DNA-binding domains"/>
    <property type="match status" value="1"/>
</dbReference>
<dbReference type="EMBL" id="SACT01000014">
    <property type="protein sequence ID" value="RVT47682.1"/>
    <property type="molecule type" value="Genomic_DNA"/>
</dbReference>
<dbReference type="InterPro" id="IPR050807">
    <property type="entry name" value="TransReg_Diox_bact_type"/>
</dbReference>
<keyword evidence="2" id="KW-0238">DNA-binding</keyword>
<keyword evidence="1" id="KW-0805">Transcription regulation</keyword>
<proteinExistence type="predicted"/>
<evidence type="ECO:0000259" key="5">
    <source>
        <dbReference type="PROSITE" id="PS50943"/>
    </source>
</evidence>
<evidence type="ECO:0000313" key="6">
    <source>
        <dbReference type="EMBL" id="RVT47682.1"/>
    </source>
</evidence>
<dbReference type="OrthoDB" id="1097442at2"/>
<organism evidence="6 7">
    <name type="scientific">Rubrivivax albus</name>
    <dbReference type="NCBI Taxonomy" id="2499835"/>
    <lineage>
        <taxon>Bacteria</taxon>
        <taxon>Pseudomonadati</taxon>
        <taxon>Pseudomonadota</taxon>
        <taxon>Betaproteobacteria</taxon>
        <taxon>Burkholderiales</taxon>
        <taxon>Sphaerotilaceae</taxon>
        <taxon>Rubrivivax</taxon>
    </lineage>
</organism>
<dbReference type="PANTHER" id="PTHR46797">
    <property type="entry name" value="HTH-TYPE TRANSCRIPTIONAL REGULATOR"/>
    <property type="match status" value="1"/>
</dbReference>
<dbReference type="InterPro" id="IPR001387">
    <property type="entry name" value="Cro/C1-type_HTH"/>
</dbReference>